<dbReference type="EMBL" id="BMAC01000006">
    <property type="protein sequence ID" value="GFP79253.1"/>
    <property type="molecule type" value="Genomic_DNA"/>
</dbReference>
<accession>A0A830B3J9</accession>
<reference evidence="1" key="1">
    <citation type="submission" date="2020-07" db="EMBL/GenBank/DDBJ databases">
        <title>Ethylene signaling mediates host invasion by parasitic plants.</title>
        <authorList>
            <person name="Yoshida S."/>
        </authorList>
    </citation>
    <scope>NUCLEOTIDE SEQUENCE</scope>
    <source>
        <strain evidence="1">Okayama</strain>
    </source>
</reference>
<dbReference type="Proteomes" id="UP000653305">
    <property type="component" value="Unassembled WGS sequence"/>
</dbReference>
<evidence type="ECO:0000313" key="1">
    <source>
        <dbReference type="EMBL" id="GFP79253.1"/>
    </source>
</evidence>
<keyword evidence="1" id="KW-0418">Kinase</keyword>
<evidence type="ECO:0000313" key="2">
    <source>
        <dbReference type="Proteomes" id="UP000653305"/>
    </source>
</evidence>
<name>A0A830B3J9_9LAMI</name>
<organism evidence="1 2">
    <name type="scientific">Phtheirospermum japonicum</name>
    <dbReference type="NCBI Taxonomy" id="374723"/>
    <lineage>
        <taxon>Eukaryota</taxon>
        <taxon>Viridiplantae</taxon>
        <taxon>Streptophyta</taxon>
        <taxon>Embryophyta</taxon>
        <taxon>Tracheophyta</taxon>
        <taxon>Spermatophyta</taxon>
        <taxon>Magnoliopsida</taxon>
        <taxon>eudicotyledons</taxon>
        <taxon>Gunneridae</taxon>
        <taxon>Pentapetalae</taxon>
        <taxon>asterids</taxon>
        <taxon>lamiids</taxon>
        <taxon>Lamiales</taxon>
        <taxon>Orobanchaceae</taxon>
        <taxon>Orobanchaceae incertae sedis</taxon>
        <taxon>Phtheirospermum</taxon>
    </lineage>
</organism>
<keyword evidence="2" id="KW-1185">Reference proteome</keyword>
<dbReference type="AlphaFoldDB" id="A0A830B3J9"/>
<dbReference type="Gene3D" id="3.30.200.20">
    <property type="entry name" value="Phosphorylase Kinase, domain 1"/>
    <property type="match status" value="1"/>
</dbReference>
<dbReference type="GO" id="GO:0016301">
    <property type="term" value="F:kinase activity"/>
    <property type="evidence" value="ECO:0007669"/>
    <property type="project" value="UniProtKB-KW"/>
</dbReference>
<proteinExistence type="predicted"/>
<comment type="caution">
    <text evidence="1">The sequence shown here is derived from an EMBL/GenBank/DDBJ whole genome shotgun (WGS) entry which is preliminary data.</text>
</comment>
<protein>
    <submittedName>
        <fullName evidence="1">Probable serine/threonine-protein kinase at4g35230</fullName>
    </submittedName>
</protein>
<gene>
    <name evidence="1" type="ORF">PHJA_000068800</name>
</gene>
<sequence>MPPFYRCLSMSPIPCSCPKKGADLKSATNNFSSDSIVSESGKKALNVVYEGRLLSAVGLVSKTDSITLHLKALNLFRFDMGFQYSGSGIITVHRKLDFEALPWKMKAIQAKRQLLTLTTMCEEEEELTVTDSGVVMLAVALRNQLAKPNLKSALIVLLLYALVLHASSQALARHNLPRILLRRRRAGQMIEDCPPFLNRKEIEVAKPYVDNERPPFQAPVKHFSCGLQQ</sequence>
<keyword evidence="1" id="KW-0808">Transferase</keyword>